<dbReference type="GO" id="GO:0008880">
    <property type="term" value="F:glucuronate isomerase activity"/>
    <property type="evidence" value="ECO:0007669"/>
    <property type="project" value="InterPro"/>
</dbReference>
<reference evidence="2" key="1">
    <citation type="journal article" date="2020" name="mSystems">
        <title>Genome- and Community-Level Interaction Insights into Carbon Utilization and Element Cycling Functions of Hydrothermarchaeota in Hydrothermal Sediment.</title>
        <authorList>
            <person name="Zhou Z."/>
            <person name="Liu Y."/>
            <person name="Xu W."/>
            <person name="Pan J."/>
            <person name="Luo Z.H."/>
            <person name="Li M."/>
        </authorList>
    </citation>
    <scope>NUCLEOTIDE SEQUENCE [LARGE SCALE GENOMIC DNA]</scope>
    <source>
        <strain evidence="2">SpSt-86</strain>
    </source>
</reference>
<dbReference type="InterPro" id="IPR021120">
    <property type="entry name" value="KduI/IolB_isomerase"/>
</dbReference>
<dbReference type="GO" id="GO:0019310">
    <property type="term" value="P:inositol catabolic process"/>
    <property type="evidence" value="ECO:0007669"/>
    <property type="project" value="InterPro"/>
</dbReference>
<organism evidence="2">
    <name type="scientific">Pseudothermotoga hypogea</name>
    <dbReference type="NCBI Taxonomy" id="57487"/>
    <lineage>
        <taxon>Bacteria</taxon>
        <taxon>Thermotogati</taxon>
        <taxon>Thermotogota</taxon>
        <taxon>Thermotogae</taxon>
        <taxon>Thermotogales</taxon>
        <taxon>Thermotogaceae</taxon>
        <taxon>Pseudothermotoga</taxon>
    </lineage>
</organism>
<keyword evidence="1 2" id="KW-0413">Isomerase</keyword>
<dbReference type="EMBL" id="DTKQ01000052">
    <property type="protein sequence ID" value="HGZ79876.1"/>
    <property type="molecule type" value="Genomic_DNA"/>
</dbReference>
<dbReference type="PANTHER" id="PTHR39193">
    <property type="entry name" value="5-DEOXY-GLUCURONATE ISOMERASE"/>
    <property type="match status" value="1"/>
</dbReference>
<dbReference type="AlphaFoldDB" id="A0A832IG07"/>
<dbReference type="InterPro" id="IPR014710">
    <property type="entry name" value="RmlC-like_jellyroll"/>
</dbReference>
<evidence type="ECO:0000256" key="1">
    <source>
        <dbReference type="ARBA" id="ARBA00023235"/>
    </source>
</evidence>
<sequence>MFVKIKGVEHFVSEPPANGMKYLGFERLVLPSGRRHTSSSEDFEIFLVVLGGKCTVRVRDKVFEKIGERRNVFSGRPFAVYLPFKTEFSIEALDFGCEVALAKALIHETAKIEPYLITPSQVNVGKWGISNYSRTFHQIAVDEKHPAVKLMVGETFTPSGNWSTYPPHRHERHNPPEEVFLEEIYYYRVDHPKGWGLARHYSDDGTIDFAGVIKDDTLHLIPKGYHTVVAAPGFTVYYLWFLAGEERVQIPYVDPEMRFIDQATKMIKNIEDNLSL</sequence>
<dbReference type="InterPro" id="IPR024203">
    <property type="entry name" value="Deoxy-glucuronate_isom_IolB"/>
</dbReference>
<protein>
    <submittedName>
        <fullName evidence="2">5-deoxy-glucuronate isomerase</fullName>
        <ecNumber evidence="2">5.3.1.30</ecNumber>
    </submittedName>
</protein>
<accession>A0A832IG07</accession>
<dbReference type="NCBIfam" id="TIGR04378">
    <property type="entry name" value="myo_inos_iolB"/>
    <property type="match status" value="1"/>
</dbReference>
<proteinExistence type="predicted"/>
<evidence type="ECO:0000313" key="2">
    <source>
        <dbReference type="EMBL" id="HGZ79876.1"/>
    </source>
</evidence>
<gene>
    <name evidence="2" type="primary">iolB</name>
    <name evidence="2" type="ORF">ENW55_07820</name>
</gene>
<dbReference type="InterPro" id="IPR011051">
    <property type="entry name" value="RmlC_Cupin_sf"/>
</dbReference>
<dbReference type="PIRSF" id="PIRSF036628">
    <property type="entry name" value="IolB"/>
    <property type="match status" value="1"/>
</dbReference>
<dbReference type="Pfam" id="PF04962">
    <property type="entry name" value="KduI"/>
    <property type="match status" value="1"/>
</dbReference>
<comment type="caution">
    <text evidence="2">The sequence shown here is derived from an EMBL/GenBank/DDBJ whole genome shotgun (WGS) entry which is preliminary data.</text>
</comment>
<name>A0A832IG07_9THEM</name>
<dbReference type="Gene3D" id="2.60.120.10">
    <property type="entry name" value="Jelly Rolls"/>
    <property type="match status" value="2"/>
</dbReference>
<dbReference type="SUPFAM" id="SSF51182">
    <property type="entry name" value="RmlC-like cupins"/>
    <property type="match status" value="1"/>
</dbReference>
<dbReference type="EC" id="5.3.1.30" evidence="2"/>
<dbReference type="GO" id="GO:0102482">
    <property type="term" value="F:5-deoxy-D-glucuronate isomerase activity"/>
    <property type="evidence" value="ECO:0007669"/>
    <property type="project" value="UniProtKB-EC"/>
</dbReference>
<dbReference type="PANTHER" id="PTHR39193:SF1">
    <property type="entry name" value="5-DEOXY-GLUCURONATE ISOMERASE"/>
    <property type="match status" value="1"/>
</dbReference>